<gene>
    <name evidence="4" type="ORF">H4O18_02680</name>
</gene>
<evidence type="ECO:0000313" key="4">
    <source>
        <dbReference type="EMBL" id="MBC8766888.1"/>
    </source>
</evidence>
<keyword evidence="3" id="KW-0472">Membrane</keyword>
<evidence type="ECO:0000256" key="1">
    <source>
        <dbReference type="SAM" id="Coils"/>
    </source>
</evidence>
<dbReference type="EMBL" id="JACLHY010000001">
    <property type="protein sequence ID" value="MBC8766888.1"/>
    <property type="molecule type" value="Genomic_DNA"/>
</dbReference>
<feature type="compositionally biased region" description="Gly residues" evidence="2">
    <location>
        <begin position="986"/>
        <end position="1003"/>
    </location>
</feature>
<feature type="compositionally biased region" description="Basic and acidic residues" evidence="2">
    <location>
        <begin position="955"/>
        <end position="985"/>
    </location>
</feature>
<proteinExistence type="predicted"/>
<feature type="transmembrane region" description="Helical" evidence="3">
    <location>
        <begin position="27"/>
        <end position="50"/>
    </location>
</feature>
<reference evidence="4 5" key="1">
    <citation type="submission" date="2020-08" db="EMBL/GenBank/DDBJ databases">
        <title>Arenibacter gaetbuli sp. nov., isolated from a sand dune.</title>
        <authorList>
            <person name="Park S."/>
            <person name="Yoon J.-H."/>
        </authorList>
    </citation>
    <scope>NUCLEOTIDE SEQUENCE [LARGE SCALE GENOMIC DNA]</scope>
    <source>
        <strain evidence="4 5">BSSL-BM3</strain>
    </source>
</reference>
<evidence type="ECO:0000313" key="5">
    <source>
        <dbReference type="Proteomes" id="UP000618952"/>
    </source>
</evidence>
<feature type="region of interest" description="Disordered" evidence="2">
    <location>
        <begin position="933"/>
        <end position="1013"/>
    </location>
</feature>
<feature type="coiled-coil region" evidence="1">
    <location>
        <begin position="576"/>
        <end position="613"/>
    </location>
</feature>
<keyword evidence="1" id="KW-0175">Coiled coil</keyword>
<evidence type="ECO:0000256" key="2">
    <source>
        <dbReference type="SAM" id="MobiDB-lite"/>
    </source>
</evidence>
<evidence type="ECO:0000256" key="3">
    <source>
        <dbReference type="SAM" id="Phobius"/>
    </source>
</evidence>
<feature type="coiled-coil region" evidence="1">
    <location>
        <begin position="502"/>
        <end position="529"/>
    </location>
</feature>
<keyword evidence="3" id="KW-1133">Transmembrane helix</keyword>
<feature type="transmembrane region" description="Helical" evidence="3">
    <location>
        <begin position="56"/>
        <end position="82"/>
    </location>
</feature>
<dbReference type="RefSeq" id="WP_187581546.1">
    <property type="nucleotide sequence ID" value="NZ_JACLHY010000001.1"/>
</dbReference>
<organism evidence="4 5">
    <name type="scientific">Arenibacter arenosicollis</name>
    <dbReference type="NCBI Taxonomy" id="2762274"/>
    <lineage>
        <taxon>Bacteria</taxon>
        <taxon>Pseudomonadati</taxon>
        <taxon>Bacteroidota</taxon>
        <taxon>Flavobacteriia</taxon>
        <taxon>Flavobacteriales</taxon>
        <taxon>Flavobacteriaceae</taxon>
        <taxon>Arenibacter</taxon>
    </lineage>
</organism>
<feature type="compositionally biased region" description="Basic and acidic residues" evidence="2">
    <location>
        <begin position="737"/>
        <end position="747"/>
    </location>
</feature>
<feature type="coiled-coil region" evidence="1">
    <location>
        <begin position="1016"/>
        <end position="1043"/>
    </location>
</feature>
<dbReference type="Proteomes" id="UP000618952">
    <property type="component" value="Unassembled WGS sequence"/>
</dbReference>
<keyword evidence="3" id="KW-0812">Transmembrane</keyword>
<feature type="region of interest" description="Disordered" evidence="2">
    <location>
        <begin position="726"/>
        <end position="758"/>
    </location>
</feature>
<evidence type="ECO:0008006" key="6">
    <source>
        <dbReference type="Google" id="ProtNLM"/>
    </source>
</evidence>
<comment type="caution">
    <text evidence="4">The sequence shown here is derived from an EMBL/GenBank/DDBJ whole genome shotgun (WGS) entry which is preliminary data.</text>
</comment>
<accession>A0ABR7QI66</accession>
<name>A0ABR7QI66_9FLAO</name>
<feature type="transmembrane region" description="Helical" evidence="3">
    <location>
        <begin position="155"/>
        <end position="176"/>
    </location>
</feature>
<sequence length="1152" mass="132098">MENYKNILDKLNAFIAKFYTKMLLKGVVLFMTFGVLFFFFVLGVEYYLWLNSTGRFILFLLFVCTELYLAWKFILIPLSFLFKWKRGLSNKEASLLIGKYFPEVDDKLYNLLDLADSDSKSELLLASIQQRSTSLGTVPFVKAINFKENIKYIKYLLIPIGIFGLIWVSGDIVSYFSSYKRVVNYDLAYEPPAPFRFLLVNADLNVLDNEPTSLMVTTEGRIRPETMSIVVNGKEFLLQFKDGFYQYLFTPPLRSTPFYFLANGVRSKEYFLNVLKTPTIVDFDMVLDYPDYTKKKDEVIRSTGNGVFPEGTEVLWRINTRATEEVIFHTNDSSEIFNKSNDRFTFSKRIFSDLDYELATANSNIKDYERLGYRFTVVRDAYPSLRVEQVLDSLNPNVSYYLGEATDDYQISTVRLVYYRKGEEDRKVLELSRPNLNYDKFYYTFPSGLDLLEGVTYDFYFEVVDNDAIHKGKVTKSQVFSSSLLDDNMLKDRELELQRSVLSNLDKSLEKSKNQQQTLKELTKEQRENSSLSFSDQNRIKDFLKQQEQQEELMKKFSSQLKDNLKKTHDEDSKLNKLLQERIERQELEAKKNEKLLEELNRIAEKLDKEDLARRLEELGKRQKNGDRNLEQILELTKRYYIQQKSEQLGNELEKLGDRQESLEERDLDLLKDEQEELRAKFEEISREVEELLKDIASLRKPMNFKVDMGRLEDVKEDQNQALEEIGKQLKSQDGSQDDKKLSDKGKSKQKSAAKKMSEIAEDLKQSASGAGGGSSEAEDAEVLRQLLDNLITFSFKQESLYNSLSQSEISSTVNSSSIRKQRELRELFKHVDDSLFALSLRQAEMTEFVNEQIGEVYYNLDKALESMAESEMYQGASYQKYVLNASNSLSDFLANVLENMQQNMSMGSGKGKGQGFQLPDIIMGQEKLGEKLGEMGKTGSKGKSPGEGEEGEGSGDKQGKEGNSGEKGDGQGGEDGSKGKEGKGKGSGGSKGEVGGVGGEGGSSSKQGGPSEEELNEIYEIYKEQQALREQLENQLKDLINNDDRRIGEKLIKQMEDFQNELLRNGVTQQSLNKMNNINREMLKLENAALKQGKSEKRESNRAIDVFQNPILTKPSILDNYRNEVEILNRQALPLQQNFQIKVKEYFRIDD</sequence>
<dbReference type="SUPFAM" id="SSF52540">
    <property type="entry name" value="P-loop containing nucleoside triphosphate hydrolases"/>
    <property type="match status" value="1"/>
</dbReference>
<keyword evidence="5" id="KW-1185">Reference proteome</keyword>
<protein>
    <recommendedName>
        <fullName evidence="6">Glutamyl-tRNA synthetase</fullName>
    </recommendedName>
</protein>
<dbReference type="InterPro" id="IPR027417">
    <property type="entry name" value="P-loop_NTPase"/>
</dbReference>